<comment type="caution">
    <text evidence="3">The sequence shown here is derived from an EMBL/GenBank/DDBJ whole genome shotgun (WGS) entry which is preliminary data.</text>
</comment>
<keyword evidence="2" id="KW-1133">Transmembrane helix</keyword>
<dbReference type="AlphaFoldDB" id="A0A366HSB8"/>
<keyword evidence="2" id="KW-0812">Transmembrane</keyword>
<sequence>MRHSGSHLISLPLQMKLNACVSFLCGCFVTLVAWFGFIHLPLAKRNADIFGHWEGPAGGIWFDASGRYFQLDIMHTFFYGHWTSKSSDTCHLQFYDLLGEKPVTDRVDMQGTVTLESSGSNPVAVITIPDGTTLRFTYAGPPSDDMSGIDTSMKELQDQ</sequence>
<evidence type="ECO:0000313" key="4">
    <source>
        <dbReference type="Proteomes" id="UP000253426"/>
    </source>
</evidence>
<evidence type="ECO:0000256" key="1">
    <source>
        <dbReference type="SAM" id="MobiDB-lite"/>
    </source>
</evidence>
<organism evidence="3 4">
    <name type="scientific">Roseimicrobium gellanilyticum</name>
    <dbReference type="NCBI Taxonomy" id="748857"/>
    <lineage>
        <taxon>Bacteria</taxon>
        <taxon>Pseudomonadati</taxon>
        <taxon>Verrucomicrobiota</taxon>
        <taxon>Verrucomicrobiia</taxon>
        <taxon>Verrucomicrobiales</taxon>
        <taxon>Verrucomicrobiaceae</taxon>
        <taxon>Roseimicrobium</taxon>
    </lineage>
</organism>
<dbReference type="Proteomes" id="UP000253426">
    <property type="component" value="Unassembled WGS sequence"/>
</dbReference>
<feature type="transmembrane region" description="Helical" evidence="2">
    <location>
        <begin position="21"/>
        <end position="42"/>
    </location>
</feature>
<name>A0A366HSB8_9BACT</name>
<keyword evidence="4" id="KW-1185">Reference proteome</keyword>
<accession>A0A366HSB8</accession>
<gene>
    <name evidence="3" type="ORF">DES53_102971</name>
</gene>
<proteinExistence type="predicted"/>
<keyword evidence="2" id="KW-0472">Membrane</keyword>
<feature type="region of interest" description="Disordered" evidence="1">
    <location>
        <begin position="140"/>
        <end position="159"/>
    </location>
</feature>
<evidence type="ECO:0000256" key="2">
    <source>
        <dbReference type="SAM" id="Phobius"/>
    </source>
</evidence>
<reference evidence="3 4" key="1">
    <citation type="submission" date="2018-06" db="EMBL/GenBank/DDBJ databases">
        <title>Genomic Encyclopedia of Type Strains, Phase IV (KMG-IV): sequencing the most valuable type-strain genomes for metagenomic binning, comparative biology and taxonomic classification.</title>
        <authorList>
            <person name="Goeker M."/>
        </authorList>
    </citation>
    <scope>NUCLEOTIDE SEQUENCE [LARGE SCALE GENOMIC DNA]</scope>
    <source>
        <strain evidence="3 4">DSM 25532</strain>
    </source>
</reference>
<dbReference type="EMBL" id="QNRR01000002">
    <property type="protein sequence ID" value="RBP46580.1"/>
    <property type="molecule type" value="Genomic_DNA"/>
</dbReference>
<protein>
    <submittedName>
        <fullName evidence="3">Uncharacterized protein</fullName>
    </submittedName>
</protein>
<evidence type="ECO:0000313" key="3">
    <source>
        <dbReference type="EMBL" id="RBP46580.1"/>
    </source>
</evidence>
<dbReference type="PROSITE" id="PS51257">
    <property type="entry name" value="PROKAR_LIPOPROTEIN"/>
    <property type="match status" value="1"/>
</dbReference>